<dbReference type="AlphaFoldDB" id="A0A7W8LAF4"/>
<feature type="chain" id="PRO_5031495841" evidence="1">
    <location>
        <begin position="29"/>
        <end position="164"/>
    </location>
</feature>
<reference evidence="3 5" key="1">
    <citation type="submission" date="2019-08" db="EMBL/GenBank/DDBJ databases">
        <title>Paraburkholderia simonii sp. nov. and P. youngii sp. nov. Brazilian and Mexican Mimosa-associated rhizobia.</title>
        <authorList>
            <person name="Mavima L."/>
            <person name="Beukes C.W."/>
            <person name="Palmer M."/>
            <person name="De Meyer S.E."/>
            <person name="James E.K."/>
            <person name="Maluk M."/>
            <person name="Avontuur J.R."/>
            <person name="Chan W.Y."/>
            <person name="Venter S.N."/>
            <person name="Steenkamp E.T."/>
        </authorList>
    </citation>
    <scope>NUCLEOTIDE SEQUENCE [LARGE SCALE GENOMIC DNA]</scope>
    <source>
        <strain evidence="3 5">JPY454</strain>
    </source>
</reference>
<accession>A0A7W8LAF4</accession>
<gene>
    <name evidence="3" type="ORF">FSB64_12070</name>
    <name evidence="2" type="ORF">HDG41_005520</name>
</gene>
<reference evidence="2 4" key="2">
    <citation type="submission" date="2020-08" db="EMBL/GenBank/DDBJ databases">
        <title>Genomic Encyclopedia of Type Strains, Phase IV (KMG-V): Genome sequencing to study the core and pangenomes of soil and plant-associated prokaryotes.</title>
        <authorList>
            <person name="Whitman W."/>
        </authorList>
    </citation>
    <scope>NUCLEOTIDE SEQUENCE [LARGE SCALE GENOMIC DNA]</scope>
    <source>
        <strain evidence="2 4">JPY162</strain>
    </source>
</reference>
<dbReference type="Proteomes" id="UP000592820">
    <property type="component" value="Unassembled WGS sequence"/>
</dbReference>
<sequence length="164" mass="18069">MSRRLNYRAGAVAALLAISLCFFGSVRACTIGENVALELPFNATALSTADRRAIAGAVGEAKKWPNVQIQAIVMAGAYIGERNLEELQDRRGQVVKAYLRKLGIRSEYIMIDPTTLTEGYVVKRRDGSPTVRQIEIELTPICKGSCAWMCDDPRVTPRSRVINP</sequence>
<protein>
    <submittedName>
        <fullName evidence="2">ABC-type phosphonate transport system ATPase subunit</fullName>
    </submittedName>
</protein>
<comment type="caution">
    <text evidence="2">The sequence shown here is derived from an EMBL/GenBank/DDBJ whole genome shotgun (WGS) entry which is preliminary data.</text>
</comment>
<evidence type="ECO:0000256" key="1">
    <source>
        <dbReference type="SAM" id="SignalP"/>
    </source>
</evidence>
<dbReference type="RefSeq" id="WP_176366758.1">
    <property type="nucleotide sequence ID" value="NZ_JACHDE010000013.1"/>
</dbReference>
<feature type="signal peptide" evidence="1">
    <location>
        <begin position="1"/>
        <end position="28"/>
    </location>
</feature>
<name>A0A7W8LAF4_9BURK</name>
<organism evidence="2 4">
    <name type="scientific">Paraburkholderia youngii</name>
    <dbReference type="NCBI Taxonomy" id="2782701"/>
    <lineage>
        <taxon>Bacteria</taxon>
        <taxon>Pseudomonadati</taxon>
        <taxon>Pseudomonadota</taxon>
        <taxon>Betaproteobacteria</taxon>
        <taxon>Burkholderiales</taxon>
        <taxon>Burkholderiaceae</taxon>
        <taxon>Paraburkholderia</taxon>
    </lineage>
</organism>
<evidence type="ECO:0000313" key="5">
    <source>
        <dbReference type="Proteomes" id="UP000821598"/>
    </source>
</evidence>
<keyword evidence="1" id="KW-0732">Signal</keyword>
<evidence type="ECO:0000313" key="4">
    <source>
        <dbReference type="Proteomes" id="UP000592820"/>
    </source>
</evidence>
<dbReference type="Proteomes" id="UP000821598">
    <property type="component" value="Unassembled WGS sequence"/>
</dbReference>
<evidence type="ECO:0000313" key="3">
    <source>
        <dbReference type="EMBL" id="NVI04498.1"/>
    </source>
</evidence>
<proteinExistence type="predicted"/>
<dbReference type="EMBL" id="JACHDE010000013">
    <property type="protein sequence ID" value="MBB5403432.1"/>
    <property type="molecule type" value="Genomic_DNA"/>
</dbReference>
<keyword evidence="5" id="KW-1185">Reference proteome</keyword>
<dbReference type="EMBL" id="VOMC01000011">
    <property type="protein sequence ID" value="NVI04498.1"/>
    <property type="molecule type" value="Genomic_DNA"/>
</dbReference>
<evidence type="ECO:0000313" key="2">
    <source>
        <dbReference type="EMBL" id="MBB5403432.1"/>
    </source>
</evidence>